<feature type="binding site" evidence="26">
    <location>
        <position position="701"/>
    </location>
    <ligand>
        <name>Mn(2+)</name>
        <dbReference type="ChEBI" id="CHEBI:29035"/>
    </ligand>
</feature>
<dbReference type="CDD" id="cd06850">
    <property type="entry name" value="biotinyl_domain"/>
    <property type="match status" value="1"/>
</dbReference>
<sequence>MLLQVGGMRSALGLLAVRRACCLSRSNNTSTHTLEYKPIKKVMVANRGEIAIRVFRACTELGIRTVAVYSEQDTGQMHRQKADEAYLIGKGLPPVAAYLDIPDIIKVAKENDVDAIHPGYGFLSERSDFAQACADAGVRFIGPSPEVVRKMGDKVEARAIAIRAGVPVVPGTDGPVTCLSEAQEFSNTYGFPIIFKAAYGGGGRGMRVVKEYEELEENYQRAYSEALAAFGNGALFVEKFVERPRHIEVQILGDKYGNVIHLYERDCSIQRRHQKVVEMAPAVQLDPHLRDRLTADSVNLARQVGYENAGTVEFLVDKHGRHYFIEVNSRLQVEHTVTEQITDVDLVHAQLHVCEGRSLPELGLKQDKIRINGFAIQCRVTTEDPARGFQPDTGRLEVFRTGEGMGIRLDSASAFQGAVISPHYDSLLVKVIASGNDLPAAAAKMNRALAEFRVRGVKTNIPFLQNVLSNDQFLYGTVDTQFIDENQELFNLKPVQNRAQKLLHYLGHVMVNGPTTPIPVKAKPSSIDPVIPPIPLGATFDVAMRFLCECPWKRLQELRALLPNVPFQMLLRGANAVGYTNYPDNAVFKFCEVAKENGMDIFRVFDSLNYLPNLMLGMEAAGAAGGVVEASISYTGDVSDPMRQKYSLDYYLKLADELVRAGTHILNVKDMAGLLKPESSRMLIGALRDRFPDMPIHVHTHDTAGAGVAAMLACAEAGADIVDVAVDSMAGMTSQPSMGAIVACTKGTKFNTGITLENVYDYSEYWEVARGLYAPFDCTATMKSGNADVYENEIPGGQYTNLHFQAHSMGLGHKFKEVKKSYTEANKLLGDLIKVTPSSKIVGDLAQFMVQNSLTRAEVEERADELSFPLSVVEFLQGHIGIPHGGFPEPFRSKVLKNMPRVEGRPGASLPAMDFEALEKQLRETHGDDITPEDVMSAAMYPKVFQEFKEFTHQFGPVDCLNTRLFLDGPKIAEEFEVELERGKTLHIKALALGDLNKAGQREVFFELNGALRSVLVKDTVAMKEMHFHPKALKDVRGQVGAPMPGKVVEVKVKQGQTVEKGQPLCVLSAMKMETVVNSPLSGTVVKIYVNADSSLEGDDLILEITE</sequence>
<dbReference type="SUPFAM" id="SSF89000">
    <property type="entry name" value="post-HMGL domain-like"/>
    <property type="match status" value="1"/>
</dbReference>
<comment type="catalytic activity">
    <reaction evidence="20">
        <text>hydrogencarbonate + pyruvate + ATP = oxaloacetate + ADP + phosphate + H(+)</text>
        <dbReference type="Rhea" id="RHEA:20844"/>
        <dbReference type="ChEBI" id="CHEBI:15361"/>
        <dbReference type="ChEBI" id="CHEBI:15378"/>
        <dbReference type="ChEBI" id="CHEBI:16452"/>
        <dbReference type="ChEBI" id="CHEBI:17544"/>
        <dbReference type="ChEBI" id="CHEBI:30616"/>
        <dbReference type="ChEBI" id="CHEBI:43474"/>
        <dbReference type="ChEBI" id="CHEBI:456216"/>
        <dbReference type="EC" id="6.4.1.1"/>
    </reaction>
    <physiologicalReaction direction="left-to-right" evidence="20">
        <dbReference type="Rhea" id="RHEA:20845"/>
    </physiologicalReaction>
</comment>
<feature type="binding site" evidence="25">
    <location>
        <position position="572"/>
    </location>
    <ligand>
        <name>substrate</name>
    </ligand>
</feature>
<evidence type="ECO:0000259" key="29">
    <source>
        <dbReference type="PROSITE" id="PS50975"/>
    </source>
</evidence>
<dbReference type="GeneTree" id="ENSGT00900000141164"/>
<evidence type="ECO:0000256" key="1">
    <source>
        <dbReference type="ARBA" id="ARBA00001936"/>
    </source>
</evidence>
<evidence type="ECO:0000313" key="33">
    <source>
        <dbReference type="Proteomes" id="UP000472277"/>
    </source>
</evidence>
<dbReference type="PROSITE" id="PS50975">
    <property type="entry name" value="ATP_GRASP"/>
    <property type="match status" value="1"/>
</dbReference>
<comment type="pathway">
    <text evidence="4">Carbohydrate biosynthesis; gluconeogenesis.</text>
</comment>
<dbReference type="Gene3D" id="2.40.50.100">
    <property type="match status" value="1"/>
</dbReference>
<dbReference type="Gene3D" id="3.40.50.20">
    <property type="match status" value="1"/>
</dbReference>
<evidence type="ECO:0000256" key="21">
    <source>
        <dbReference type="ARBA" id="ARBA00058780"/>
    </source>
</evidence>
<evidence type="ECO:0000256" key="11">
    <source>
        <dbReference type="ARBA" id="ARBA00022840"/>
    </source>
</evidence>
<dbReference type="InterPro" id="IPR013785">
    <property type="entry name" value="Aldolase_TIM"/>
</dbReference>
<dbReference type="UniPathway" id="UPA00138"/>
<dbReference type="InterPro" id="IPR011054">
    <property type="entry name" value="Rudment_hybrid_motif"/>
</dbReference>
<dbReference type="InterPro" id="IPR001882">
    <property type="entry name" value="Biotin_BS"/>
</dbReference>
<comment type="subunit">
    <text evidence="22">Homotetramer. Interacts (via the biotin carboxylation domain) with SIRT4.</text>
</comment>
<evidence type="ECO:0000313" key="32">
    <source>
        <dbReference type="Ensembl" id="ENSSTUP00000045303.1"/>
    </source>
</evidence>
<dbReference type="FunFam" id="3.30.1490.20:FF:000018">
    <property type="entry name" value="Biotin carboxylase"/>
    <property type="match status" value="1"/>
</dbReference>
<dbReference type="InterPro" id="IPR000089">
    <property type="entry name" value="Biotin_lipoyl"/>
</dbReference>
<dbReference type="PROSITE" id="PS50968">
    <property type="entry name" value="BIOTINYL_LIPOYL"/>
    <property type="match status" value="1"/>
</dbReference>
<dbReference type="SUPFAM" id="SSF56059">
    <property type="entry name" value="Glutathione synthetase ATP-binding domain-like"/>
    <property type="match status" value="1"/>
</dbReference>
<keyword evidence="14" id="KW-0443">Lipid metabolism</keyword>
<dbReference type="Pfam" id="PF00364">
    <property type="entry name" value="Biotin_lipoyl"/>
    <property type="match status" value="1"/>
</dbReference>
<protein>
    <recommendedName>
        <fullName evidence="23">Pyruvate carboxylase</fullName>
        <ecNumber evidence="23">6.4.1.1</ecNumber>
    </recommendedName>
</protein>
<dbReference type="GO" id="GO:0009374">
    <property type="term" value="F:biotin binding"/>
    <property type="evidence" value="ECO:0007669"/>
    <property type="project" value="UniProtKB-ARBA"/>
</dbReference>
<evidence type="ECO:0000256" key="5">
    <source>
        <dbReference type="ARBA" id="ARBA00022432"/>
    </source>
</evidence>
<evidence type="ECO:0000256" key="6">
    <source>
        <dbReference type="ARBA" id="ARBA00022516"/>
    </source>
</evidence>
<dbReference type="SUPFAM" id="SSF51569">
    <property type="entry name" value="Aldolase"/>
    <property type="match status" value="1"/>
</dbReference>
<reference evidence="32" key="1">
    <citation type="submission" date="2025-08" db="UniProtKB">
        <authorList>
            <consortium name="Ensembl"/>
        </authorList>
    </citation>
    <scope>IDENTIFICATION</scope>
</reference>
<evidence type="ECO:0000259" key="30">
    <source>
        <dbReference type="PROSITE" id="PS50979"/>
    </source>
</evidence>
<evidence type="ECO:0000256" key="7">
    <source>
        <dbReference type="ARBA" id="ARBA00022553"/>
    </source>
</evidence>
<dbReference type="InterPro" id="IPR005930">
    <property type="entry name" value="Pyruv_COase"/>
</dbReference>
<dbReference type="AlphaFoldDB" id="A0A673ZEQ3"/>
<dbReference type="PROSITE" id="PS50979">
    <property type="entry name" value="BC"/>
    <property type="match status" value="1"/>
</dbReference>
<feature type="modified residue" description="N6-carboxylysine" evidence="27">
    <location>
        <position position="669"/>
    </location>
</feature>
<evidence type="ECO:0000256" key="26">
    <source>
        <dbReference type="PIRSR" id="PIRSR001594-3"/>
    </source>
</evidence>
<evidence type="ECO:0000256" key="18">
    <source>
        <dbReference type="ARBA" id="ARBA00023268"/>
    </source>
</evidence>
<evidence type="ECO:0000256" key="14">
    <source>
        <dbReference type="ARBA" id="ARBA00023098"/>
    </source>
</evidence>
<feature type="domain" description="Lipoyl-binding" evidence="28">
    <location>
        <begin position="1037"/>
        <end position="1106"/>
    </location>
</feature>
<dbReference type="EC" id="6.4.1.1" evidence="23"/>
<evidence type="ECO:0000256" key="22">
    <source>
        <dbReference type="ARBA" id="ARBA00064607"/>
    </source>
</evidence>
<keyword evidence="6" id="KW-0444">Lipid biosynthesis</keyword>
<keyword evidence="10 23" id="KW-0547">Nucleotide-binding</keyword>
<keyword evidence="9 26" id="KW-0479">Metal-binding</keyword>
<keyword evidence="15" id="KW-0496">Mitochondrion</keyword>
<feature type="modified residue" description="N6-biotinyllysine" evidence="27">
    <location>
        <position position="1072"/>
    </location>
</feature>
<dbReference type="GO" id="GO:0005759">
    <property type="term" value="C:mitochondrial matrix"/>
    <property type="evidence" value="ECO:0007669"/>
    <property type="project" value="UniProtKB-SubCell"/>
</dbReference>
<comment type="cofactor">
    <cofactor evidence="1">
        <name>Mn(2+)</name>
        <dbReference type="ChEBI" id="CHEBI:29035"/>
    </cofactor>
</comment>
<feature type="binding site" evidence="26">
    <location>
        <position position="699"/>
    </location>
    <ligand>
        <name>Mn(2+)</name>
        <dbReference type="ChEBI" id="CHEBI:29035"/>
    </ligand>
</feature>
<dbReference type="InterPro" id="IPR005482">
    <property type="entry name" value="Biotin_COase_C"/>
</dbReference>
<dbReference type="GO" id="GO:0004736">
    <property type="term" value="F:pyruvate carboxylase activity"/>
    <property type="evidence" value="ECO:0007669"/>
    <property type="project" value="UniProtKB-EC"/>
</dbReference>
<dbReference type="InterPro" id="IPR003379">
    <property type="entry name" value="Carboxylase_cons_dom"/>
</dbReference>
<evidence type="ECO:0000256" key="9">
    <source>
        <dbReference type="ARBA" id="ARBA00022723"/>
    </source>
</evidence>
<dbReference type="FunFam" id="3.10.600.10:FF:000001">
    <property type="entry name" value="Pyruvate carboxylase"/>
    <property type="match status" value="1"/>
</dbReference>
<dbReference type="InterPro" id="IPR011764">
    <property type="entry name" value="Biotin_carboxylation_dom"/>
</dbReference>
<keyword evidence="7" id="KW-0597">Phosphoprotein</keyword>
<dbReference type="Pfam" id="PF00289">
    <property type="entry name" value="Biotin_carb_N"/>
    <property type="match status" value="1"/>
</dbReference>
<reference evidence="32" key="2">
    <citation type="submission" date="2025-09" db="UniProtKB">
        <authorList>
            <consortium name="Ensembl"/>
        </authorList>
    </citation>
    <scope>IDENTIFICATION</scope>
</reference>
<evidence type="ECO:0000256" key="17">
    <source>
        <dbReference type="ARBA" id="ARBA00023267"/>
    </source>
</evidence>
<dbReference type="FunFam" id="1.10.10.60:FF:000512">
    <property type="entry name" value="Pyruvate carboxylase, mitochondrial"/>
    <property type="match status" value="1"/>
</dbReference>
<evidence type="ECO:0000256" key="19">
    <source>
        <dbReference type="ARBA" id="ARBA00023317"/>
    </source>
</evidence>
<dbReference type="GO" id="GO:0046872">
    <property type="term" value="F:metal ion binding"/>
    <property type="evidence" value="ECO:0007669"/>
    <property type="project" value="UniProtKB-KW"/>
</dbReference>
<feature type="binding site" evidence="25">
    <location>
        <position position="273"/>
    </location>
    <ligand>
        <name>ATP</name>
        <dbReference type="ChEBI" id="CHEBI:30616"/>
    </ligand>
</feature>
<dbReference type="SUPFAM" id="SSF51246">
    <property type="entry name" value="Rudiment single hybrid motif"/>
    <property type="match status" value="1"/>
</dbReference>
<keyword evidence="12" id="KW-0809">Transit peptide</keyword>
<evidence type="ECO:0000259" key="31">
    <source>
        <dbReference type="PROSITE" id="PS50991"/>
    </source>
</evidence>
<dbReference type="Pfam" id="PF02436">
    <property type="entry name" value="PYC_OADA"/>
    <property type="match status" value="1"/>
</dbReference>
<feature type="domain" description="ATP-grasp" evidence="29">
    <location>
        <begin position="158"/>
        <end position="355"/>
    </location>
</feature>
<dbReference type="FunFam" id="3.30.470.20:FF:000012">
    <property type="entry name" value="Pyruvate carboxylase"/>
    <property type="match status" value="1"/>
</dbReference>
<evidence type="ECO:0000256" key="16">
    <source>
        <dbReference type="ARBA" id="ARBA00023211"/>
    </source>
</evidence>
<feature type="domain" description="Pyruvate carboxyltransferase" evidence="31">
    <location>
        <begin position="503"/>
        <end position="760"/>
    </location>
</feature>
<evidence type="ECO:0000256" key="3">
    <source>
        <dbReference type="ARBA" id="ARBA00004305"/>
    </source>
</evidence>
<evidence type="ECO:0000256" key="10">
    <source>
        <dbReference type="ARBA" id="ARBA00022741"/>
    </source>
</evidence>
<evidence type="ECO:0000256" key="13">
    <source>
        <dbReference type="ARBA" id="ARBA00022990"/>
    </source>
</evidence>
<evidence type="ECO:0000256" key="2">
    <source>
        <dbReference type="ARBA" id="ARBA00001953"/>
    </source>
</evidence>
<evidence type="ECO:0000256" key="20">
    <source>
        <dbReference type="ARBA" id="ARBA00051300"/>
    </source>
</evidence>
<dbReference type="CDD" id="cd07937">
    <property type="entry name" value="DRE_TIM_PC_TC_5S"/>
    <property type="match status" value="1"/>
</dbReference>
<evidence type="ECO:0000256" key="27">
    <source>
        <dbReference type="PIRSR" id="PIRSR001594-4"/>
    </source>
</evidence>
<feature type="binding site" evidence="25">
    <location>
        <position position="836"/>
    </location>
    <ligand>
        <name>substrate</name>
    </ligand>
</feature>
<dbReference type="Gene3D" id="1.10.10.60">
    <property type="entry name" value="Homeodomain-like"/>
    <property type="match status" value="1"/>
</dbReference>
<evidence type="ECO:0000259" key="28">
    <source>
        <dbReference type="PROSITE" id="PS50968"/>
    </source>
</evidence>
<keyword evidence="18" id="KW-0511">Multifunctional enzyme</keyword>
<dbReference type="InterPro" id="IPR005481">
    <property type="entry name" value="BC-like_N"/>
</dbReference>
<dbReference type="FunFam" id="2.40.50.100:FF:000003">
    <property type="entry name" value="Acetyl-CoA carboxylase biotin carboxyl carrier protein"/>
    <property type="match status" value="1"/>
</dbReference>
<dbReference type="GO" id="GO:0005829">
    <property type="term" value="C:cytosol"/>
    <property type="evidence" value="ECO:0007669"/>
    <property type="project" value="UniProtKB-ARBA"/>
</dbReference>
<dbReference type="InterPro" id="IPR055268">
    <property type="entry name" value="PCB-like"/>
</dbReference>
<dbReference type="GO" id="GO:0006094">
    <property type="term" value="P:gluconeogenesis"/>
    <property type="evidence" value="ECO:0007669"/>
    <property type="project" value="UniProtKB-UniPathway"/>
</dbReference>
<keyword evidence="8 23" id="KW-0436">Ligase</keyword>
<evidence type="ECO:0000256" key="12">
    <source>
        <dbReference type="ARBA" id="ARBA00022946"/>
    </source>
</evidence>
<dbReference type="InterPro" id="IPR000891">
    <property type="entry name" value="PYR_CT"/>
</dbReference>
<evidence type="ECO:0000256" key="25">
    <source>
        <dbReference type="PIRSR" id="PIRSR001594-2"/>
    </source>
</evidence>
<dbReference type="FunFam" id="3.40.50.20:FF:000010">
    <property type="entry name" value="Propionyl-CoA carboxylase subunit alpha"/>
    <property type="match status" value="1"/>
</dbReference>
<dbReference type="Pfam" id="PF02785">
    <property type="entry name" value="Biotin_carb_C"/>
    <property type="match status" value="1"/>
</dbReference>
<dbReference type="GO" id="GO:0006629">
    <property type="term" value="P:lipid metabolic process"/>
    <property type="evidence" value="ECO:0007669"/>
    <property type="project" value="UniProtKB-KW"/>
</dbReference>
<dbReference type="InterPro" id="IPR011761">
    <property type="entry name" value="ATP-grasp"/>
</dbReference>
<evidence type="ECO:0000256" key="23">
    <source>
        <dbReference type="PIRNR" id="PIRNR001594"/>
    </source>
</evidence>
<dbReference type="FunFam" id="3.20.20.70:FF:000033">
    <property type="entry name" value="Pyruvate carboxylase"/>
    <property type="match status" value="1"/>
</dbReference>
<evidence type="ECO:0000256" key="24">
    <source>
        <dbReference type="PIRSR" id="PIRSR001594-1"/>
    </source>
</evidence>
<feature type="active site" evidence="24">
    <location>
        <position position="330"/>
    </location>
</feature>
<feature type="binding site" description="via carbamate group" evidence="26">
    <location>
        <position position="669"/>
    </location>
    <ligand>
        <name>Mn(2+)</name>
        <dbReference type="ChEBI" id="CHEBI:29035"/>
    </ligand>
</feature>
<gene>
    <name evidence="32" type="primary">PC</name>
    <name evidence="32" type="synonym">LOC115154661</name>
</gene>
<dbReference type="Pfam" id="PF00682">
    <property type="entry name" value="HMGL-like"/>
    <property type="match status" value="1"/>
</dbReference>
<dbReference type="Gene3D" id="1.10.472.90">
    <property type="entry name" value="Conserved carboxylase domain"/>
    <property type="match status" value="1"/>
</dbReference>
<dbReference type="Gene3D" id="3.10.600.10">
    <property type="entry name" value="pyruvate carboxylase f1077a mutant domain"/>
    <property type="match status" value="1"/>
</dbReference>
<dbReference type="InterPro" id="IPR016185">
    <property type="entry name" value="PreATP-grasp_dom_sf"/>
</dbReference>
<keyword evidence="19" id="KW-0670">Pyruvate</keyword>
<dbReference type="InterPro" id="IPR013815">
    <property type="entry name" value="ATP_grasp_subdomain_1"/>
</dbReference>
<keyword evidence="33" id="KW-1185">Reference proteome</keyword>
<evidence type="ECO:0000256" key="15">
    <source>
        <dbReference type="ARBA" id="ARBA00023128"/>
    </source>
</evidence>
<dbReference type="PANTHER" id="PTHR43778:SF2">
    <property type="entry name" value="PYRUVATE CARBOXYLASE, MITOCHONDRIAL"/>
    <property type="match status" value="1"/>
</dbReference>
<dbReference type="PROSITE" id="PS50991">
    <property type="entry name" value="PYR_CT"/>
    <property type="match status" value="1"/>
</dbReference>
<dbReference type="PANTHER" id="PTHR43778">
    <property type="entry name" value="PYRUVATE CARBOXYLASE"/>
    <property type="match status" value="1"/>
</dbReference>
<feature type="binding site" evidence="25">
    <location>
        <position position="238"/>
    </location>
    <ligand>
        <name>ATP</name>
        <dbReference type="ChEBI" id="CHEBI:30616"/>
    </ligand>
</feature>
<dbReference type="PIRSF" id="PIRSF001594">
    <property type="entry name" value="Pyruv_carbox"/>
    <property type="match status" value="1"/>
</dbReference>
<comment type="subcellular location">
    <subcellularLocation>
        <location evidence="3">Mitochondrion matrix</location>
    </subcellularLocation>
</comment>
<organism evidence="32 33">
    <name type="scientific">Salmo trutta</name>
    <name type="common">Brown trout</name>
    <dbReference type="NCBI Taxonomy" id="8032"/>
    <lineage>
        <taxon>Eukaryota</taxon>
        <taxon>Metazoa</taxon>
        <taxon>Chordata</taxon>
        <taxon>Craniata</taxon>
        <taxon>Vertebrata</taxon>
        <taxon>Euteleostomi</taxon>
        <taxon>Actinopterygii</taxon>
        <taxon>Neopterygii</taxon>
        <taxon>Teleostei</taxon>
        <taxon>Protacanthopterygii</taxon>
        <taxon>Salmoniformes</taxon>
        <taxon>Salmonidae</taxon>
        <taxon>Salmoninae</taxon>
        <taxon>Salmo</taxon>
    </lineage>
</organism>
<keyword evidence="5" id="KW-0312">Gluconeogenesis</keyword>
<comment type="cofactor">
    <cofactor evidence="2 23">
        <name>biotin</name>
        <dbReference type="ChEBI" id="CHEBI:57586"/>
    </cofactor>
</comment>
<dbReference type="SUPFAM" id="SSF51230">
    <property type="entry name" value="Single hybrid motif"/>
    <property type="match status" value="1"/>
</dbReference>
<accession>A0A673ZEQ3</accession>
<keyword evidence="11 23" id="KW-0067">ATP-binding</keyword>
<dbReference type="Gene3D" id="3.20.20.70">
    <property type="entry name" value="Aldolase class I"/>
    <property type="match status" value="1"/>
</dbReference>
<name>A0A673ZEQ3_SALTR</name>
<feature type="binding site" evidence="25">
    <location>
        <position position="154"/>
    </location>
    <ligand>
        <name>ATP</name>
        <dbReference type="ChEBI" id="CHEBI:30616"/>
    </ligand>
</feature>
<dbReference type="Pfam" id="PF02786">
    <property type="entry name" value="CPSase_L_D2"/>
    <property type="match status" value="1"/>
</dbReference>
<keyword evidence="16" id="KW-0464">Manganese</keyword>
<dbReference type="GO" id="GO:0005524">
    <property type="term" value="F:ATP binding"/>
    <property type="evidence" value="ECO:0007669"/>
    <property type="project" value="UniProtKB-UniRule"/>
</dbReference>
<keyword evidence="17 23" id="KW-0092">Biotin</keyword>
<keyword evidence="13" id="KW-0007">Acetylation</keyword>
<dbReference type="InterPro" id="IPR011053">
    <property type="entry name" value="Single_hybrid_motif"/>
</dbReference>
<dbReference type="Gene3D" id="3.30.470.20">
    <property type="entry name" value="ATP-grasp fold, B domain"/>
    <property type="match status" value="1"/>
</dbReference>
<evidence type="ECO:0000256" key="8">
    <source>
        <dbReference type="ARBA" id="ARBA00022598"/>
    </source>
</evidence>
<dbReference type="Gene3D" id="3.30.1490.20">
    <property type="entry name" value="ATP-grasp fold, A domain"/>
    <property type="match status" value="1"/>
</dbReference>
<dbReference type="FunFam" id="1.10.472.90:FF:000001">
    <property type="entry name" value="Pyruvate carboxylase"/>
    <property type="match status" value="1"/>
</dbReference>
<dbReference type="PROSITE" id="PS00188">
    <property type="entry name" value="BIOTIN"/>
    <property type="match status" value="1"/>
</dbReference>
<dbReference type="SMART" id="SM00878">
    <property type="entry name" value="Biotin_carb_C"/>
    <property type="match status" value="1"/>
</dbReference>
<evidence type="ECO:0000256" key="4">
    <source>
        <dbReference type="ARBA" id="ARBA00004742"/>
    </source>
</evidence>
<comment type="function">
    <text evidence="21">Pyruvate carboxylase catalyzes a 2-step reaction, involving the ATP-dependent carboxylation of the covalently attached biotin in the first step and the transfer of the carboxyl group to pyruvate in the second. Catalyzes in a tissue specific manner, the initial reactions of glucose (liver, kidney) and lipid (adipose tissue, liver, brain) synthesis from pyruvate.</text>
</comment>
<feature type="domain" description="Biotin carboxylation" evidence="30">
    <location>
        <begin position="38"/>
        <end position="488"/>
    </location>
</feature>
<dbReference type="SUPFAM" id="SSF52440">
    <property type="entry name" value="PreATP-grasp domain"/>
    <property type="match status" value="1"/>
</dbReference>
<dbReference type="Proteomes" id="UP000472277">
    <property type="component" value="Chromosome 19"/>
</dbReference>
<proteinExistence type="predicted"/>
<dbReference type="InterPro" id="IPR005479">
    <property type="entry name" value="CPAse_ATP-bd"/>
</dbReference>
<comment type="function">
    <text evidence="23">Catalyzes a 2-step reaction, involving the ATP-dependent carboxylation of the covalently attached biotin in the first step and the transfer of the carboxyl group to pyruvate in the second.</text>
</comment>
<dbReference type="Ensembl" id="ENSSTUT00000047276.1">
    <property type="protein sequence ID" value="ENSSTUP00000045303.1"/>
    <property type="gene ID" value="ENSSTUG00000017031.1"/>
</dbReference>